<reference evidence="4" key="1">
    <citation type="submission" date="2019-08" db="EMBL/GenBank/DDBJ databases">
        <title>Limnoglobus roseus gen. nov., sp. nov., a novel freshwater planctomycete with a giant genome from the family Gemmataceae.</title>
        <authorList>
            <person name="Kulichevskaya I.S."/>
            <person name="Naumoff D.G."/>
            <person name="Miroshnikov K."/>
            <person name="Ivanova A."/>
            <person name="Philippov D.A."/>
            <person name="Hakobyan A."/>
            <person name="Rijpstra I.C."/>
            <person name="Sinninghe Damste J.S."/>
            <person name="Liesack W."/>
            <person name="Dedysh S.N."/>
        </authorList>
    </citation>
    <scope>NUCLEOTIDE SEQUENCE [LARGE SCALE GENOMIC DNA]</scope>
    <source>
        <strain evidence="4">PX52</strain>
    </source>
</reference>
<dbReference type="Proteomes" id="UP000324974">
    <property type="component" value="Chromosome"/>
</dbReference>
<name>A0A5C1ALV4_9BACT</name>
<dbReference type="OrthoDB" id="251009at2"/>
<evidence type="ECO:0000313" key="3">
    <source>
        <dbReference type="EMBL" id="QEL18956.1"/>
    </source>
</evidence>
<dbReference type="AlphaFoldDB" id="A0A5C1ALV4"/>
<keyword evidence="4" id="KW-1185">Reference proteome</keyword>
<feature type="coiled-coil region" evidence="1">
    <location>
        <begin position="234"/>
        <end position="261"/>
    </location>
</feature>
<sequence length="289" mass="33381">MSNVLDRDEFVEQAYFFRVFRERLIENVPAQEILARAHEELLTTTKLPMAVQFLSAEIRHAGILGPGFVRLSHYFTPFQAFLVRMAEDEKRKFSMPTALVVLEREAHYKANQPSPAGLFVFHFETIARNKLGYDEGLKAVAGDPMYDENWKNYVGLVRRSAGAIDFTDLVYVRSELYVTDQRRTHPDYVPPVQPIFGEKEGKIAKASRGRDPLFLFAALQRQLGYPEVPKPKKSDDLEAVIRKMEARLREAEARIRILEAEQRGTFDPTQFGRPDIFRDIKDDDEKDLR</sequence>
<proteinExistence type="predicted"/>
<accession>A0A5C1ALV4</accession>
<gene>
    <name evidence="3" type="ORF">PX52LOC_06006</name>
</gene>
<dbReference type="KEGG" id="lrs:PX52LOC_06006"/>
<keyword evidence="1" id="KW-0175">Coiled coil</keyword>
<evidence type="ECO:0000256" key="2">
    <source>
        <dbReference type="SAM" id="MobiDB-lite"/>
    </source>
</evidence>
<feature type="region of interest" description="Disordered" evidence="2">
    <location>
        <begin position="264"/>
        <end position="289"/>
    </location>
</feature>
<evidence type="ECO:0000313" key="4">
    <source>
        <dbReference type="Proteomes" id="UP000324974"/>
    </source>
</evidence>
<protein>
    <submittedName>
        <fullName evidence="3">Uncharacterized protein</fullName>
    </submittedName>
</protein>
<evidence type="ECO:0000256" key="1">
    <source>
        <dbReference type="SAM" id="Coils"/>
    </source>
</evidence>
<feature type="compositionally biased region" description="Basic and acidic residues" evidence="2">
    <location>
        <begin position="275"/>
        <end position="289"/>
    </location>
</feature>
<organism evidence="3 4">
    <name type="scientific">Limnoglobus roseus</name>
    <dbReference type="NCBI Taxonomy" id="2598579"/>
    <lineage>
        <taxon>Bacteria</taxon>
        <taxon>Pseudomonadati</taxon>
        <taxon>Planctomycetota</taxon>
        <taxon>Planctomycetia</taxon>
        <taxon>Gemmatales</taxon>
        <taxon>Gemmataceae</taxon>
        <taxon>Limnoglobus</taxon>
    </lineage>
</organism>
<dbReference type="RefSeq" id="WP_149113402.1">
    <property type="nucleotide sequence ID" value="NZ_CP042425.1"/>
</dbReference>
<dbReference type="EMBL" id="CP042425">
    <property type="protein sequence ID" value="QEL18956.1"/>
    <property type="molecule type" value="Genomic_DNA"/>
</dbReference>